<protein>
    <submittedName>
        <fullName evidence="1">Uncharacterized protein</fullName>
    </submittedName>
</protein>
<organism evidence="1 2">
    <name type="scientific">Daphnia magna</name>
    <dbReference type="NCBI Taxonomy" id="35525"/>
    <lineage>
        <taxon>Eukaryota</taxon>
        <taxon>Metazoa</taxon>
        <taxon>Ecdysozoa</taxon>
        <taxon>Arthropoda</taxon>
        <taxon>Crustacea</taxon>
        <taxon>Branchiopoda</taxon>
        <taxon>Diplostraca</taxon>
        <taxon>Cladocera</taxon>
        <taxon>Anomopoda</taxon>
        <taxon>Daphniidae</taxon>
        <taxon>Daphnia</taxon>
    </lineage>
</organism>
<proteinExistence type="predicted"/>
<name>A0A164GCY1_9CRUS</name>
<reference evidence="1 2" key="1">
    <citation type="submission" date="2016-03" db="EMBL/GenBank/DDBJ databases">
        <title>EvidentialGene: Evidence-directed Construction of Genes on Genomes.</title>
        <authorList>
            <person name="Gilbert D.G."/>
            <person name="Choi J.-H."/>
            <person name="Mockaitis K."/>
            <person name="Colbourne J."/>
            <person name="Pfrender M."/>
        </authorList>
    </citation>
    <scope>NUCLEOTIDE SEQUENCE [LARGE SCALE GENOMIC DNA]</scope>
    <source>
        <strain evidence="1 2">Xinb3</strain>
        <tissue evidence="1">Complete organism</tissue>
    </source>
</reference>
<dbReference type="EMBL" id="LRGB01015756">
    <property type="protein sequence ID" value="KZR98808.1"/>
    <property type="molecule type" value="Genomic_DNA"/>
</dbReference>
<dbReference type="OrthoDB" id="6368175at2759"/>
<keyword evidence="2" id="KW-1185">Reference proteome</keyword>
<sequence>MRELATQHPLRNIKAYYTDRIRRETRAIQEGIKKFNTYFLSYLIGEVSPEVFSVFGLIHRTNNLVESWHSGLNKRMRGSHLNVWDFLSFLKEAENLKVRDFEAESADRRSTRPKPIRQRKRDEFVEKNEHDFIEGTISLREFLRISRNLTEPDVNIIIKFIHVYVN</sequence>
<comment type="caution">
    <text evidence="1">The sequence shown here is derived from an EMBL/GenBank/DDBJ whole genome shotgun (WGS) entry which is preliminary data.</text>
</comment>
<evidence type="ECO:0000313" key="2">
    <source>
        <dbReference type="Proteomes" id="UP000076858"/>
    </source>
</evidence>
<dbReference type="Proteomes" id="UP000076858">
    <property type="component" value="Unassembled WGS sequence"/>
</dbReference>
<evidence type="ECO:0000313" key="1">
    <source>
        <dbReference type="EMBL" id="KZR98808.1"/>
    </source>
</evidence>
<dbReference type="AlphaFoldDB" id="A0A164GCY1"/>
<accession>A0A164GCY1</accession>
<gene>
    <name evidence="1" type="ORF">APZ42_005604</name>
</gene>